<dbReference type="Proteomes" id="UP001604335">
    <property type="component" value="Unassembled WGS sequence"/>
</dbReference>
<accession>A0ABW7C944</accession>
<proteinExistence type="predicted"/>
<gene>
    <name evidence="1" type="ORF">VPK24_03445</name>
</gene>
<evidence type="ECO:0000313" key="1">
    <source>
        <dbReference type="EMBL" id="MFG3816680.1"/>
    </source>
</evidence>
<reference evidence="2" key="1">
    <citation type="journal article" date="2024" name="Algal Res.">
        <title>Biochemical, toxicological and genomic investigation of a high-biomass producing Limnothrix strain isolated from Italian shallow drinking water reservoir.</title>
        <authorList>
            <person name="Simonazzi M."/>
            <person name="Shishido T.K."/>
            <person name="Delbaje E."/>
            <person name="Wahlsten M."/>
            <person name="Fewer D.P."/>
            <person name="Sivonen K."/>
            <person name="Pezzolesi L."/>
            <person name="Pistocchi R."/>
        </authorList>
    </citation>
    <scope>NUCLEOTIDE SEQUENCE [LARGE SCALE GENOMIC DNA]</scope>
    <source>
        <strain evidence="2">LRLZ20PSL1</strain>
    </source>
</reference>
<dbReference type="EMBL" id="JAZAQF010000017">
    <property type="protein sequence ID" value="MFG3816680.1"/>
    <property type="molecule type" value="Genomic_DNA"/>
</dbReference>
<dbReference type="InterPro" id="IPR014954">
    <property type="entry name" value="DUF1825"/>
</dbReference>
<comment type="caution">
    <text evidence="1">The sequence shown here is derived from an EMBL/GenBank/DDBJ whole genome shotgun (WGS) entry which is preliminary data.</text>
</comment>
<name>A0ABW7C944_9CYAN</name>
<evidence type="ECO:0000313" key="2">
    <source>
        <dbReference type="Proteomes" id="UP001604335"/>
    </source>
</evidence>
<keyword evidence="2" id="KW-1185">Reference proteome</keyword>
<dbReference type="Pfam" id="PF08855">
    <property type="entry name" value="DUF1825"/>
    <property type="match status" value="1"/>
</dbReference>
<protein>
    <submittedName>
        <fullName evidence="1">DUF1825 family protein</fullName>
    </submittedName>
</protein>
<sequence length="114" mass="13601">MTQAYNMSIFDSEIVQQEAREIFGTYQSLVQLGGDYGKFDREGKRLYIEQMETVLDRYRIFMKRFELSDDFMAKMQVEQLKTHLSQFGMTPQMMFDQMHITLERMKAELEASKN</sequence>
<organism evidence="1 2">
    <name type="scientific">Limnothrix redekei LRLZ20PSL1</name>
    <dbReference type="NCBI Taxonomy" id="3112953"/>
    <lineage>
        <taxon>Bacteria</taxon>
        <taxon>Bacillati</taxon>
        <taxon>Cyanobacteriota</taxon>
        <taxon>Cyanophyceae</taxon>
        <taxon>Pseudanabaenales</taxon>
        <taxon>Pseudanabaenaceae</taxon>
        <taxon>Limnothrix</taxon>
    </lineage>
</organism>